<accession>A0A6J6CSX0</accession>
<keyword evidence="3 7" id="KW-0812">Transmembrane</keyword>
<keyword evidence="6 7" id="KW-0472">Membrane</keyword>
<reference evidence="8" key="1">
    <citation type="submission" date="2020-05" db="EMBL/GenBank/DDBJ databases">
        <authorList>
            <person name="Chiriac C."/>
            <person name="Salcher M."/>
            <person name="Ghai R."/>
            <person name="Kavagutti S V."/>
        </authorList>
    </citation>
    <scope>NUCLEOTIDE SEQUENCE</scope>
</reference>
<evidence type="ECO:0000256" key="2">
    <source>
        <dbReference type="ARBA" id="ARBA00022670"/>
    </source>
</evidence>
<keyword evidence="2" id="KW-0645">Protease</keyword>
<feature type="transmembrane region" description="Helical" evidence="7">
    <location>
        <begin position="111"/>
        <end position="132"/>
    </location>
</feature>
<evidence type="ECO:0000256" key="5">
    <source>
        <dbReference type="ARBA" id="ARBA00022989"/>
    </source>
</evidence>
<keyword evidence="5 7" id="KW-1133">Transmembrane helix</keyword>
<dbReference type="HAMAP" id="MF_00161">
    <property type="entry name" value="LspA"/>
    <property type="match status" value="1"/>
</dbReference>
<dbReference type="AlphaFoldDB" id="A0A6J6CSX0"/>
<dbReference type="EMBL" id="CAEZSY010000064">
    <property type="protein sequence ID" value="CAB4554562.1"/>
    <property type="molecule type" value="Genomic_DNA"/>
</dbReference>
<dbReference type="GO" id="GO:0004190">
    <property type="term" value="F:aspartic-type endopeptidase activity"/>
    <property type="evidence" value="ECO:0007669"/>
    <property type="project" value="InterPro"/>
</dbReference>
<evidence type="ECO:0000256" key="7">
    <source>
        <dbReference type="SAM" id="Phobius"/>
    </source>
</evidence>
<proteinExistence type="inferred from homology"/>
<protein>
    <submittedName>
        <fullName evidence="8">Unannotated protein</fullName>
    </submittedName>
</protein>
<name>A0A6J6CSX0_9ZZZZ</name>
<feature type="transmembrane region" description="Helical" evidence="7">
    <location>
        <begin position="71"/>
        <end position="91"/>
    </location>
</feature>
<feature type="transmembrane region" description="Helical" evidence="7">
    <location>
        <begin position="36"/>
        <end position="62"/>
    </location>
</feature>
<organism evidence="8">
    <name type="scientific">freshwater metagenome</name>
    <dbReference type="NCBI Taxonomy" id="449393"/>
    <lineage>
        <taxon>unclassified sequences</taxon>
        <taxon>metagenomes</taxon>
        <taxon>ecological metagenomes</taxon>
    </lineage>
</organism>
<dbReference type="Pfam" id="PF01252">
    <property type="entry name" value="Peptidase_A8"/>
    <property type="match status" value="1"/>
</dbReference>
<keyword evidence="1" id="KW-1003">Cell membrane</keyword>
<keyword evidence="4" id="KW-0378">Hydrolase</keyword>
<dbReference type="PRINTS" id="PR00781">
    <property type="entry name" value="LIPOSIGPTASE"/>
</dbReference>
<evidence type="ECO:0000256" key="6">
    <source>
        <dbReference type="ARBA" id="ARBA00023136"/>
    </source>
</evidence>
<evidence type="ECO:0000256" key="1">
    <source>
        <dbReference type="ARBA" id="ARBA00022475"/>
    </source>
</evidence>
<gene>
    <name evidence="8" type="ORF">UFOPK1509_00532</name>
</gene>
<evidence type="ECO:0000256" key="3">
    <source>
        <dbReference type="ARBA" id="ARBA00022692"/>
    </source>
</evidence>
<dbReference type="GO" id="GO:0006508">
    <property type="term" value="P:proteolysis"/>
    <property type="evidence" value="ECO:0007669"/>
    <property type="project" value="UniProtKB-KW"/>
</dbReference>
<sequence>MLDYSTKAAAIKFLADEPVKILGSFLKLNLTFNSGAAFSLASSATILLSTFSMIAVAAIFYFSRKVKSTQWAIALGLVLGGVFGNLSDRIFRNPGGLQGEVVDWIQIPNWPVFNIADTAVVSAAVLITILSAKNIDFYGRDKNDE</sequence>
<evidence type="ECO:0000313" key="8">
    <source>
        <dbReference type="EMBL" id="CAB4554562.1"/>
    </source>
</evidence>
<dbReference type="GO" id="GO:0016020">
    <property type="term" value="C:membrane"/>
    <property type="evidence" value="ECO:0007669"/>
    <property type="project" value="InterPro"/>
</dbReference>
<dbReference type="PANTHER" id="PTHR33695:SF1">
    <property type="entry name" value="LIPOPROTEIN SIGNAL PEPTIDASE"/>
    <property type="match status" value="1"/>
</dbReference>
<dbReference type="InterPro" id="IPR001872">
    <property type="entry name" value="Peptidase_A8"/>
</dbReference>
<evidence type="ECO:0000256" key="4">
    <source>
        <dbReference type="ARBA" id="ARBA00022801"/>
    </source>
</evidence>
<dbReference type="PANTHER" id="PTHR33695">
    <property type="entry name" value="LIPOPROTEIN SIGNAL PEPTIDASE"/>
    <property type="match status" value="1"/>
</dbReference>